<dbReference type="InterPro" id="IPR050523">
    <property type="entry name" value="AKR_Detox_Biosynth"/>
</dbReference>
<gene>
    <name evidence="2" type="ORF">E2L08_16580</name>
</gene>
<dbReference type="InterPro" id="IPR036812">
    <property type="entry name" value="NAD(P)_OxRdtase_dom_sf"/>
</dbReference>
<dbReference type="Gene3D" id="3.20.20.100">
    <property type="entry name" value="NADP-dependent oxidoreductase domain"/>
    <property type="match status" value="1"/>
</dbReference>
<dbReference type="InterPro" id="IPR023210">
    <property type="entry name" value="NADP_OxRdtase_dom"/>
</dbReference>
<keyword evidence="3" id="KW-1185">Reference proteome</keyword>
<feature type="domain" description="NADP-dependent oxidoreductase" evidence="1">
    <location>
        <begin position="15"/>
        <end position="313"/>
    </location>
</feature>
<reference evidence="2 3" key="1">
    <citation type="submission" date="2019-03" db="EMBL/GenBank/DDBJ databases">
        <title>Primorskyibacter sp. SS33 isolated from sediments.</title>
        <authorList>
            <person name="Xunke S."/>
        </authorList>
    </citation>
    <scope>NUCLEOTIDE SEQUENCE [LARGE SCALE GENOMIC DNA]</scope>
    <source>
        <strain evidence="2 3">SS33</strain>
    </source>
</reference>
<dbReference type="Proteomes" id="UP000295701">
    <property type="component" value="Unassembled WGS sequence"/>
</dbReference>
<sequence>MPMSVLGRNGPIVSRLALGTMTFGSETDEAEAHRQLDMFADHGGTLIDTADVYSDGVSEEIIGRWGENRGGLGDMIIATKGRFSPPPGSHGASRRALVRSVDASLRRLQVEAIDIYFLHGWDRHTDVGETLGTLGDLVSAGKVHHTGWSNVAGWQLQRIVSTAQAQGYPLPVALQPQYSLLDRGIELEVLPCALENGIGVTPWSPLGGGWLTGKYRADARPTGATRLGEDPGRGVEAYDLRNTPRTHAILEVLQTVAARHDRPMSHVAIAWLLARPGVASVLLGARTAEQLGGNLAAADLQFGSDDLAALTEASAPGLPPYPYRFLQDWSDVDTWWMLGT</sequence>
<evidence type="ECO:0000313" key="3">
    <source>
        <dbReference type="Proteomes" id="UP000295701"/>
    </source>
</evidence>
<dbReference type="AlphaFoldDB" id="A0A4R5ZVK8"/>
<comment type="caution">
    <text evidence="2">The sequence shown here is derived from an EMBL/GenBank/DDBJ whole genome shotgun (WGS) entry which is preliminary data.</text>
</comment>
<dbReference type="PANTHER" id="PTHR43364">
    <property type="entry name" value="NADH-SPECIFIC METHYLGLYOXAL REDUCTASE-RELATED"/>
    <property type="match status" value="1"/>
</dbReference>
<dbReference type="GO" id="GO:0005829">
    <property type="term" value="C:cytosol"/>
    <property type="evidence" value="ECO:0007669"/>
    <property type="project" value="TreeGrafter"/>
</dbReference>
<dbReference type="PANTHER" id="PTHR43364:SF18">
    <property type="entry name" value="OXIDOREDUCTASE"/>
    <property type="match status" value="1"/>
</dbReference>
<dbReference type="Pfam" id="PF00248">
    <property type="entry name" value="Aldo_ket_red"/>
    <property type="match status" value="1"/>
</dbReference>
<evidence type="ECO:0000313" key="2">
    <source>
        <dbReference type="EMBL" id="TDL74142.1"/>
    </source>
</evidence>
<dbReference type="EMBL" id="SNAA01000036">
    <property type="protein sequence ID" value="TDL74142.1"/>
    <property type="molecule type" value="Genomic_DNA"/>
</dbReference>
<proteinExistence type="predicted"/>
<name>A0A4R5ZVK8_9RHOB</name>
<protein>
    <submittedName>
        <fullName evidence="2">Aldo/keto reductase</fullName>
    </submittedName>
</protein>
<dbReference type="CDD" id="cd19081">
    <property type="entry name" value="AKR_AKR9C1"/>
    <property type="match status" value="1"/>
</dbReference>
<dbReference type="OrthoDB" id="9803483at2"/>
<organism evidence="2 3">
    <name type="scientific">Palleronia sediminis</name>
    <dbReference type="NCBI Taxonomy" id="2547833"/>
    <lineage>
        <taxon>Bacteria</taxon>
        <taxon>Pseudomonadati</taxon>
        <taxon>Pseudomonadota</taxon>
        <taxon>Alphaproteobacteria</taxon>
        <taxon>Rhodobacterales</taxon>
        <taxon>Roseobacteraceae</taxon>
        <taxon>Palleronia</taxon>
    </lineage>
</organism>
<accession>A0A4R5ZVK8</accession>
<dbReference type="SUPFAM" id="SSF51430">
    <property type="entry name" value="NAD(P)-linked oxidoreductase"/>
    <property type="match status" value="1"/>
</dbReference>
<evidence type="ECO:0000259" key="1">
    <source>
        <dbReference type="Pfam" id="PF00248"/>
    </source>
</evidence>